<dbReference type="RefSeq" id="WP_151077064.1">
    <property type="nucleotide sequence ID" value="NZ_CP047647.1"/>
</dbReference>
<accession>A0A7L4ZTV1</accession>
<gene>
    <name evidence="1" type="ORF">F0P96_02005</name>
</gene>
<evidence type="ECO:0000313" key="1">
    <source>
        <dbReference type="EMBL" id="KAA9339416.1"/>
    </source>
</evidence>
<dbReference type="Proteomes" id="UP000326380">
    <property type="component" value="Unassembled WGS sequence"/>
</dbReference>
<comment type="caution">
    <text evidence="1">The sequence shown here is derived from an EMBL/GenBank/DDBJ whole genome shotgun (WGS) entry which is preliminary data.</text>
</comment>
<organism evidence="1 2">
    <name type="scientific">Hymenobacter busanensis</name>
    <dbReference type="NCBI Taxonomy" id="2607656"/>
    <lineage>
        <taxon>Bacteria</taxon>
        <taxon>Pseudomonadati</taxon>
        <taxon>Bacteroidota</taxon>
        <taxon>Cytophagia</taxon>
        <taxon>Cytophagales</taxon>
        <taxon>Hymenobacteraceae</taxon>
        <taxon>Hymenobacter</taxon>
    </lineage>
</organism>
<dbReference type="AlphaFoldDB" id="A0A7L4ZTV1"/>
<protein>
    <submittedName>
        <fullName evidence="1">Uncharacterized protein</fullName>
    </submittedName>
</protein>
<reference evidence="1 2" key="1">
    <citation type="submission" date="2019-09" db="EMBL/GenBank/DDBJ databases">
        <title>Genome sequence of Hymenobacter sp. M3.</title>
        <authorList>
            <person name="Srinivasan S."/>
        </authorList>
    </citation>
    <scope>NUCLEOTIDE SEQUENCE [LARGE SCALE GENOMIC DNA]</scope>
    <source>
        <strain evidence="1 2">M3</strain>
    </source>
</reference>
<sequence>MDKRTASLLLGMACLAAATLLARGTADPAAFRTVFQLISLTALGFVVYQSTLLQHRRYFVPLAVAVAGFLVSLLWKIQHWPGASWLLAVSLAAVVLLYAVRFVRKPSKSLEDVLKVLWVVTYSAGVYLTVEQLPHASAVLGLGTAVFWLLVFVFIYTRFMRPAQ</sequence>
<name>A0A7L4ZTV1_9BACT</name>
<dbReference type="EMBL" id="VTWU01000001">
    <property type="protein sequence ID" value="KAA9339416.1"/>
    <property type="molecule type" value="Genomic_DNA"/>
</dbReference>
<keyword evidence="2" id="KW-1185">Reference proteome</keyword>
<proteinExistence type="predicted"/>
<evidence type="ECO:0000313" key="2">
    <source>
        <dbReference type="Proteomes" id="UP000326380"/>
    </source>
</evidence>